<name>A0A0L8FPZ9_OCTBM</name>
<reference evidence="1" key="1">
    <citation type="submission" date="2015-07" db="EMBL/GenBank/DDBJ databases">
        <title>MeaNS - Measles Nucleotide Surveillance Program.</title>
        <authorList>
            <person name="Tran T."/>
            <person name="Druce J."/>
        </authorList>
    </citation>
    <scope>NUCLEOTIDE SEQUENCE</scope>
    <source>
        <strain evidence="1">UCB-OBI-ISO-001</strain>
        <tissue evidence="1">Gonad</tissue>
    </source>
</reference>
<gene>
    <name evidence="1" type="ORF">OCBIM_22011430mg</name>
</gene>
<dbReference type="EMBL" id="KQ427746">
    <property type="protein sequence ID" value="KOF66759.1"/>
    <property type="molecule type" value="Genomic_DNA"/>
</dbReference>
<evidence type="ECO:0000313" key="1">
    <source>
        <dbReference type="EMBL" id="KOF66759.1"/>
    </source>
</evidence>
<proteinExistence type="predicted"/>
<accession>A0A0L8FPZ9</accession>
<protein>
    <submittedName>
        <fullName evidence="1">Uncharacterized protein</fullName>
    </submittedName>
</protein>
<sequence>MLQALRPLGYCNSEGQSGRQIVWQAIACRAHLIGFHTHTHTCIHTHMHPYSYALCQGISFTIFW</sequence>
<dbReference type="AlphaFoldDB" id="A0A0L8FPZ9"/>
<organism evidence="1">
    <name type="scientific">Octopus bimaculoides</name>
    <name type="common">California two-spotted octopus</name>
    <dbReference type="NCBI Taxonomy" id="37653"/>
    <lineage>
        <taxon>Eukaryota</taxon>
        <taxon>Metazoa</taxon>
        <taxon>Spiralia</taxon>
        <taxon>Lophotrochozoa</taxon>
        <taxon>Mollusca</taxon>
        <taxon>Cephalopoda</taxon>
        <taxon>Coleoidea</taxon>
        <taxon>Octopodiformes</taxon>
        <taxon>Octopoda</taxon>
        <taxon>Incirrata</taxon>
        <taxon>Octopodidae</taxon>
        <taxon>Octopus</taxon>
    </lineage>
</organism>